<dbReference type="RefSeq" id="WP_303669633.1">
    <property type="nucleotide sequence ID" value="NZ_SVCA01000007.1"/>
</dbReference>
<evidence type="ECO:0000256" key="5">
    <source>
        <dbReference type="ARBA" id="ARBA00022803"/>
    </source>
</evidence>
<evidence type="ECO:0000259" key="6">
    <source>
        <dbReference type="Pfam" id="PF13844"/>
    </source>
</evidence>
<name>A0A927ZQU5_SELRU</name>
<protein>
    <recommendedName>
        <fullName evidence="6">O-GlcNAc transferase C-terminal domain-containing protein</fullName>
    </recommendedName>
</protein>
<dbReference type="PANTHER" id="PTHR44835">
    <property type="entry name" value="UDP-N-ACETYLGLUCOSAMINE--PEPTIDE N-ACETYLGLUCOSAMINYLTRANSFERASE SPINDLY-RELATED"/>
    <property type="match status" value="1"/>
</dbReference>
<keyword evidence="2" id="KW-0328">Glycosyltransferase</keyword>
<evidence type="ECO:0000313" key="8">
    <source>
        <dbReference type="Proteomes" id="UP000772151"/>
    </source>
</evidence>
<feature type="domain" description="O-GlcNAc transferase C-terminal" evidence="6">
    <location>
        <begin position="286"/>
        <end position="474"/>
    </location>
</feature>
<evidence type="ECO:0000256" key="2">
    <source>
        <dbReference type="ARBA" id="ARBA00022676"/>
    </source>
</evidence>
<dbReference type="EMBL" id="SVCA01000007">
    <property type="protein sequence ID" value="MBE6085529.1"/>
    <property type="molecule type" value="Genomic_DNA"/>
</dbReference>
<keyword evidence="3" id="KW-0808">Transferase</keyword>
<dbReference type="Gene3D" id="3.40.50.2000">
    <property type="entry name" value="Glycogen Phosphorylase B"/>
    <property type="match status" value="1"/>
</dbReference>
<organism evidence="7 8">
    <name type="scientific">Selenomonas ruminantium</name>
    <dbReference type="NCBI Taxonomy" id="971"/>
    <lineage>
        <taxon>Bacteria</taxon>
        <taxon>Bacillati</taxon>
        <taxon>Bacillota</taxon>
        <taxon>Negativicutes</taxon>
        <taxon>Selenomonadales</taxon>
        <taxon>Selenomonadaceae</taxon>
        <taxon>Selenomonas</taxon>
    </lineage>
</organism>
<reference evidence="7" key="1">
    <citation type="submission" date="2019-04" db="EMBL/GenBank/DDBJ databases">
        <title>Evolution of Biomass-Degrading Anaerobic Consortia Revealed by Metagenomics.</title>
        <authorList>
            <person name="Peng X."/>
        </authorList>
    </citation>
    <scope>NUCLEOTIDE SEQUENCE</scope>
    <source>
        <strain evidence="7">SIG242</strain>
    </source>
</reference>
<feature type="domain" description="O-GlcNAc transferase C-terminal" evidence="6">
    <location>
        <begin position="118"/>
        <end position="279"/>
    </location>
</feature>
<evidence type="ECO:0000256" key="4">
    <source>
        <dbReference type="ARBA" id="ARBA00022737"/>
    </source>
</evidence>
<evidence type="ECO:0000256" key="3">
    <source>
        <dbReference type="ARBA" id="ARBA00022679"/>
    </source>
</evidence>
<dbReference type="InterPro" id="IPR051939">
    <property type="entry name" value="Glycosyltr_41/O-GlcNAc_trsf"/>
</dbReference>
<sequence length="494" mass="57211">MSRFDQMYQEIRKYFAKGEYEKAIEIAQLTARTINIPQDKKFLYHEAVAMSFLMSGKWREGWSHVRRCMKYGDTPVYRENRRQVFSNLLTYLHFLPDLPDEEIFAMHREYGTLFADIEQYTHDKNNHTRHKKIKVGYVSPDFYQHIVTHFAVQLYAAYDHERFEVHLYNTGMTHNAVTNWLSGLADGWHDLHGYKASEIAAQIYADEIDILVDLGGHTKGGLPLRAMAYKPAPIQMSGIGYFDTTGLPAIDYYLTDNYCDPVGNEKLFTEKLLRLPHSHLCYTPPETVMGCKAEWHLHKPIVFGSFNNFFKLNDAILQTWRKIMEKVPDSRLLLKNVHPVQKELDELYNRMKDMGFAMERVELRLATNDYLDEYADMDIALDTFPYPGGGTTCEAIYMGVPVVSRYGTRHGSRFGYSLLCNMGLEELTASTEEEYIERAVSLAKSPNLVQDLHANLRRIMQASPVMDVKVYLRDIESAYMGIYNDWLRNAGDVK</sequence>
<dbReference type="AlphaFoldDB" id="A0A927ZQU5"/>
<dbReference type="Proteomes" id="UP000772151">
    <property type="component" value="Unassembled WGS sequence"/>
</dbReference>
<comment type="pathway">
    <text evidence="1">Protein modification; protein glycosylation.</text>
</comment>
<dbReference type="GO" id="GO:0016757">
    <property type="term" value="F:glycosyltransferase activity"/>
    <property type="evidence" value="ECO:0007669"/>
    <property type="project" value="UniProtKB-KW"/>
</dbReference>
<comment type="caution">
    <text evidence="7">The sequence shown here is derived from an EMBL/GenBank/DDBJ whole genome shotgun (WGS) entry which is preliminary data.</text>
</comment>
<evidence type="ECO:0000313" key="7">
    <source>
        <dbReference type="EMBL" id="MBE6085529.1"/>
    </source>
</evidence>
<gene>
    <name evidence="7" type="ORF">E7203_08795</name>
</gene>
<dbReference type="InterPro" id="IPR029489">
    <property type="entry name" value="OGT/SEC/SPY_C"/>
</dbReference>
<dbReference type="Gene3D" id="3.40.50.11380">
    <property type="match status" value="1"/>
</dbReference>
<keyword evidence="4" id="KW-0677">Repeat</keyword>
<dbReference type="Pfam" id="PF13844">
    <property type="entry name" value="Glyco_transf_41"/>
    <property type="match status" value="2"/>
</dbReference>
<proteinExistence type="predicted"/>
<accession>A0A927ZQU5</accession>
<keyword evidence="5" id="KW-0802">TPR repeat</keyword>
<evidence type="ECO:0000256" key="1">
    <source>
        <dbReference type="ARBA" id="ARBA00004922"/>
    </source>
</evidence>
<dbReference type="SUPFAM" id="SSF53756">
    <property type="entry name" value="UDP-Glycosyltransferase/glycogen phosphorylase"/>
    <property type="match status" value="1"/>
</dbReference>
<dbReference type="PANTHER" id="PTHR44835:SF1">
    <property type="entry name" value="PROTEIN O-GLCNAC TRANSFERASE"/>
    <property type="match status" value="1"/>
</dbReference>